<feature type="compositionally biased region" description="Basic and acidic residues" evidence="2">
    <location>
        <begin position="472"/>
        <end position="482"/>
    </location>
</feature>
<reference evidence="5" key="1">
    <citation type="journal article" date="2016" name="Nat. Biotechnol.">
        <title>Sequencing wild and cultivated cassava and related species reveals extensive interspecific hybridization and genetic diversity.</title>
        <authorList>
            <person name="Bredeson J.V."/>
            <person name="Lyons J.B."/>
            <person name="Prochnik S.E."/>
            <person name="Wu G.A."/>
            <person name="Ha C.M."/>
            <person name="Edsinger-Gonzales E."/>
            <person name="Grimwood J."/>
            <person name="Schmutz J."/>
            <person name="Rabbi I.Y."/>
            <person name="Egesi C."/>
            <person name="Nauluvula P."/>
            <person name="Lebot V."/>
            <person name="Ndunguru J."/>
            <person name="Mkamilo G."/>
            <person name="Bart R.S."/>
            <person name="Setter T.L."/>
            <person name="Gleadow R.M."/>
            <person name="Kulakow P."/>
            <person name="Ferguson M.E."/>
            <person name="Rounsley S."/>
            <person name="Rokhsar D.S."/>
        </authorList>
    </citation>
    <scope>NUCLEOTIDE SEQUENCE [LARGE SCALE GENOMIC DNA]</scope>
    <source>
        <strain evidence="5">cv. AM560-2</strain>
    </source>
</reference>
<dbReference type="Proteomes" id="UP000091857">
    <property type="component" value="Chromosome 13"/>
</dbReference>
<feature type="region of interest" description="Disordered" evidence="2">
    <location>
        <begin position="42"/>
        <end position="73"/>
    </location>
</feature>
<comment type="similarity">
    <text evidence="1">Belongs to the KRI1 family.</text>
</comment>
<feature type="region of interest" description="Disordered" evidence="2">
    <location>
        <begin position="572"/>
        <end position="660"/>
    </location>
</feature>
<name>A0A2C9UNR3_MANES</name>
<feature type="region of interest" description="Disordered" evidence="2">
    <location>
        <begin position="376"/>
        <end position="413"/>
    </location>
</feature>
<dbReference type="Pfam" id="PF05178">
    <property type="entry name" value="Kri1"/>
    <property type="match status" value="1"/>
</dbReference>
<dbReference type="OrthoDB" id="10252032at2759"/>
<evidence type="ECO:0000259" key="3">
    <source>
        <dbReference type="Pfam" id="PF12936"/>
    </source>
</evidence>
<dbReference type="STRING" id="3983.A0A2C9UNR3"/>
<dbReference type="PANTHER" id="PTHR14490">
    <property type="entry name" value="ZINC FINGER, ZZ TYPE"/>
    <property type="match status" value="1"/>
</dbReference>
<sequence>MGMKLFNEEDSSLNVDVSNIEINKEFARRYEHNKKREALQRYQELKKRRQIEESGSESESESSDEEDDAANKKEDIKKLFQNLNKVRKRDDSLYQNADLFEPESDSDDESEGRERKKKKAMYLKDVVAQHLMEEGPDFEDEDEELTRKKTYNEEQEELRREFLDVVKKAEDSGGDLLKAKEKKNENDEDAGVDHGELEKELGEYFGPEEELDENDKFLKEFFEKQMWVDRGNKDRTSHLEDTEVDELLRDEEEIERQEKYEESYNFRYEENAGDRVMGHSRKVEGSVRKKENARKEQRKNKEERMKIAEMERKEELKHLKNLKKKEMKERMTKVMEAAGITDDNDFALNLDDLEEDFDPAEYDKMMKKAFGEEYYNADDVDPGFGSDNDNDTASIEKPDFDKEDELLGLPKGWDEVEDADGFLAVRERVLKRKAELGDDDDDNEEDEDRGNEEDEGGNEEDEGGNEEDEEGGKEVEQNEESKRKRKRKMSLVKKAKEEMLEEYYKLDYEGTIGDLKTRFKYAKVDSNRFGLKTKEILMLDDKELNQYVPIKKLAPYRERQWKVPNNKRYEFKKRTKELLRGGLNHHGTSKKNRRKGDGDDKSTSVEAPHQDGKVELEGSDVKLGNISKPAKRKRRQAKHKLSQSRLAAYQNIQPKGKEKH</sequence>
<dbReference type="InterPro" id="IPR018034">
    <property type="entry name" value="Kri1"/>
</dbReference>
<feature type="compositionally biased region" description="Acidic residues" evidence="2">
    <location>
        <begin position="437"/>
        <end position="471"/>
    </location>
</feature>
<feature type="compositionally biased region" description="Acidic residues" evidence="2">
    <location>
        <begin position="100"/>
        <end position="111"/>
    </location>
</feature>
<protein>
    <recommendedName>
        <fullName evidence="3">Kri1-like C-terminal domain-containing protein</fullName>
    </recommendedName>
</protein>
<feature type="compositionally biased region" description="Basic and acidic residues" evidence="2">
    <location>
        <begin position="145"/>
        <end position="154"/>
    </location>
</feature>
<comment type="caution">
    <text evidence="4">The sequence shown here is derived from an EMBL/GenBank/DDBJ whole genome shotgun (WGS) entry which is preliminary data.</text>
</comment>
<evidence type="ECO:0000256" key="2">
    <source>
        <dbReference type="SAM" id="MobiDB-lite"/>
    </source>
</evidence>
<evidence type="ECO:0000313" key="5">
    <source>
        <dbReference type="Proteomes" id="UP000091857"/>
    </source>
</evidence>
<dbReference type="Pfam" id="PF12936">
    <property type="entry name" value="Kri1_C"/>
    <property type="match status" value="1"/>
</dbReference>
<keyword evidence="5" id="KW-1185">Reference proteome</keyword>
<dbReference type="Gramene" id="Manes.13G004400.1.v8.1">
    <property type="protein sequence ID" value="Manes.13G004400.1.v8.1.CDS.1"/>
    <property type="gene ID" value="Manes.13G004400.v8.1"/>
</dbReference>
<feature type="compositionally biased region" description="Acidic residues" evidence="2">
    <location>
        <begin position="134"/>
        <end position="144"/>
    </location>
</feature>
<feature type="compositionally biased region" description="Acidic residues" evidence="2">
    <location>
        <begin position="54"/>
        <end position="68"/>
    </location>
</feature>
<dbReference type="GO" id="GO:0030686">
    <property type="term" value="C:90S preribosome"/>
    <property type="evidence" value="ECO:0000318"/>
    <property type="project" value="GO_Central"/>
</dbReference>
<feature type="region of interest" description="Disordered" evidence="2">
    <location>
        <begin position="91"/>
        <end position="154"/>
    </location>
</feature>
<feature type="region of interest" description="Disordered" evidence="2">
    <location>
        <begin position="176"/>
        <end position="197"/>
    </location>
</feature>
<proteinExistence type="inferred from homology"/>
<dbReference type="GO" id="GO:0000447">
    <property type="term" value="P:endonucleolytic cleavage in ITS1 to separate SSU-rRNA from 5.8S rRNA and LSU-rRNA from tricistronic rRNA transcript (SSU-rRNA, 5.8S rRNA, LSU-rRNA)"/>
    <property type="evidence" value="ECO:0000318"/>
    <property type="project" value="GO_Central"/>
</dbReference>
<evidence type="ECO:0000256" key="1">
    <source>
        <dbReference type="ARBA" id="ARBA00007473"/>
    </source>
</evidence>
<feature type="region of interest" description="Disordered" evidence="2">
    <location>
        <begin position="271"/>
        <end position="302"/>
    </location>
</feature>
<dbReference type="AlphaFoldDB" id="A0A2C9UNR3"/>
<dbReference type="OMA" id="WDNYDPR"/>
<dbReference type="InterPro" id="IPR024626">
    <property type="entry name" value="Kri1-like_C"/>
</dbReference>
<feature type="compositionally biased region" description="Basic and acidic residues" evidence="2">
    <location>
        <begin position="595"/>
        <end position="620"/>
    </location>
</feature>
<feature type="region of interest" description="Disordered" evidence="2">
    <location>
        <begin position="433"/>
        <end position="490"/>
    </location>
</feature>
<feature type="domain" description="Kri1-like C-terminal" evidence="3">
    <location>
        <begin position="495"/>
        <end position="578"/>
    </location>
</feature>
<evidence type="ECO:0000313" key="4">
    <source>
        <dbReference type="EMBL" id="OAY32264.1"/>
    </source>
</evidence>
<organism evidence="4 5">
    <name type="scientific">Manihot esculenta</name>
    <name type="common">Cassava</name>
    <name type="synonym">Jatropha manihot</name>
    <dbReference type="NCBI Taxonomy" id="3983"/>
    <lineage>
        <taxon>Eukaryota</taxon>
        <taxon>Viridiplantae</taxon>
        <taxon>Streptophyta</taxon>
        <taxon>Embryophyta</taxon>
        <taxon>Tracheophyta</taxon>
        <taxon>Spermatophyta</taxon>
        <taxon>Magnoliopsida</taxon>
        <taxon>eudicotyledons</taxon>
        <taxon>Gunneridae</taxon>
        <taxon>Pentapetalae</taxon>
        <taxon>rosids</taxon>
        <taxon>fabids</taxon>
        <taxon>Malpighiales</taxon>
        <taxon>Euphorbiaceae</taxon>
        <taxon>Crotonoideae</taxon>
        <taxon>Manihoteae</taxon>
        <taxon>Manihot</taxon>
    </lineage>
</organism>
<feature type="compositionally biased region" description="Basic residues" evidence="2">
    <location>
        <begin position="629"/>
        <end position="642"/>
    </location>
</feature>
<accession>A0A2C9UNR3</accession>
<dbReference type="EMBL" id="CM004399">
    <property type="protein sequence ID" value="OAY32264.1"/>
    <property type="molecule type" value="Genomic_DNA"/>
</dbReference>
<gene>
    <name evidence="4" type="ORF">MANES_13G004400v8</name>
</gene>
<dbReference type="GO" id="GO:0005730">
    <property type="term" value="C:nucleolus"/>
    <property type="evidence" value="ECO:0000318"/>
    <property type="project" value="GO_Central"/>
</dbReference>
<dbReference type="PANTHER" id="PTHR14490:SF5">
    <property type="entry name" value="PROTEIN KRI1 HOMOLOG"/>
    <property type="match status" value="1"/>
</dbReference>